<dbReference type="AlphaFoldDB" id="A0A816H523"/>
<name>A0A816H523_9BILA</name>
<reference evidence="2" key="1">
    <citation type="submission" date="2021-02" db="EMBL/GenBank/DDBJ databases">
        <authorList>
            <person name="Nowell W R."/>
        </authorList>
    </citation>
    <scope>NUCLEOTIDE SEQUENCE</scope>
</reference>
<dbReference type="Gene3D" id="2.40.70.10">
    <property type="entry name" value="Acid Proteases"/>
    <property type="match status" value="1"/>
</dbReference>
<dbReference type="Gene3D" id="3.10.10.10">
    <property type="entry name" value="HIV Type 1 Reverse Transcriptase, subunit A, domain 1"/>
    <property type="match status" value="1"/>
</dbReference>
<dbReference type="EMBL" id="CAJNOW010021397">
    <property type="protein sequence ID" value="CAF1684085.1"/>
    <property type="molecule type" value="Genomic_DNA"/>
</dbReference>
<gene>
    <name evidence="3" type="ORF">GIL414_LOCUS44067</name>
    <name evidence="2" type="ORF">KQP761_LOCUS37809</name>
</gene>
<sequence length="303" mass="35148">MTESKIHIDEAISRISTTLIQHGETIQTLKKTLEAFPLPDNTQFNTFRDETQQEFRNLESKLTATIAAKSVLWPEITNNTPLNWSQFVSRFLAQLHSLIRVAQQEQEWSECKQQDNEIINEFVVLRLPFTIQNTTRWSTVYVIPDIWRPCIIGNNFIRTHNLHIDGAHQRVYFPTIPTIRNLSDVYTPYQKRCSTQGIHTKHVEIPFSSSPPQVHDISYTNKSKTPESSDFSDSTLLEDQQQQLSDLIRLFPNVLSTNPGRTNKIQHHIDIQPGNKPRNSAPYRYSPARRQIIESNLNEMLQE</sequence>
<feature type="non-terminal residue" evidence="2">
    <location>
        <position position="1"/>
    </location>
</feature>
<evidence type="ECO:0000313" key="4">
    <source>
        <dbReference type="Proteomes" id="UP000663834"/>
    </source>
</evidence>
<feature type="compositionally biased region" description="Polar residues" evidence="1">
    <location>
        <begin position="208"/>
        <end position="231"/>
    </location>
</feature>
<evidence type="ECO:0000313" key="3">
    <source>
        <dbReference type="EMBL" id="CAF4726049.1"/>
    </source>
</evidence>
<feature type="region of interest" description="Disordered" evidence="1">
    <location>
        <begin position="208"/>
        <end position="234"/>
    </location>
</feature>
<proteinExistence type="predicted"/>
<evidence type="ECO:0000313" key="2">
    <source>
        <dbReference type="EMBL" id="CAF1684085.1"/>
    </source>
</evidence>
<organism evidence="2 4">
    <name type="scientific">Rotaria magnacalcarata</name>
    <dbReference type="NCBI Taxonomy" id="392030"/>
    <lineage>
        <taxon>Eukaryota</taxon>
        <taxon>Metazoa</taxon>
        <taxon>Spiralia</taxon>
        <taxon>Gnathifera</taxon>
        <taxon>Rotifera</taxon>
        <taxon>Eurotatoria</taxon>
        <taxon>Bdelloidea</taxon>
        <taxon>Philodinida</taxon>
        <taxon>Philodinidae</taxon>
        <taxon>Rotaria</taxon>
    </lineage>
</organism>
<dbReference type="OrthoDB" id="425619at2759"/>
<evidence type="ECO:0000256" key="1">
    <source>
        <dbReference type="SAM" id="MobiDB-lite"/>
    </source>
</evidence>
<protein>
    <submittedName>
        <fullName evidence="2">Uncharacterized protein</fullName>
    </submittedName>
</protein>
<comment type="caution">
    <text evidence="2">The sequence shown here is derived from an EMBL/GenBank/DDBJ whole genome shotgun (WGS) entry which is preliminary data.</text>
</comment>
<dbReference type="EMBL" id="CAJOBJ010132034">
    <property type="protein sequence ID" value="CAF4726049.1"/>
    <property type="molecule type" value="Genomic_DNA"/>
</dbReference>
<dbReference type="Proteomes" id="UP000663834">
    <property type="component" value="Unassembled WGS sequence"/>
</dbReference>
<dbReference type="InterPro" id="IPR021109">
    <property type="entry name" value="Peptidase_aspartic_dom_sf"/>
</dbReference>
<accession>A0A816H523</accession>
<dbReference type="Proteomes" id="UP000681720">
    <property type="component" value="Unassembled WGS sequence"/>
</dbReference>